<dbReference type="SMART" id="SM01349">
    <property type="entry name" value="TOG"/>
    <property type="match status" value="1"/>
</dbReference>
<evidence type="ECO:0000313" key="3">
    <source>
        <dbReference type="Proteomes" id="UP001154329"/>
    </source>
</evidence>
<dbReference type="InterPro" id="IPR016024">
    <property type="entry name" value="ARM-type_fold"/>
</dbReference>
<reference evidence="2" key="1">
    <citation type="submission" date="2022-02" db="EMBL/GenBank/DDBJ databases">
        <authorList>
            <person name="King R."/>
        </authorList>
    </citation>
    <scope>NUCLEOTIDE SEQUENCE</scope>
</reference>
<dbReference type="PANTHER" id="PTHR21567">
    <property type="entry name" value="CLASP"/>
    <property type="match status" value="1"/>
</dbReference>
<dbReference type="GO" id="GO:0040001">
    <property type="term" value="P:establishment of mitotic spindle localization"/>
    <property type="evidence" value="ECO:0007669"/>
    <property type="project" value="TreeGrafter"/>
</dbReference>
<dbReference type="InterPro" id="IPR011989">
    <property type="entry name" value="ARM-like"/>
</dbReference>
<sequence>MCIFIKFNHEFKYPSVFRKLLTEMDTIIGCVTDLLPEKAPLDNPKEVIKSVQTRLKNTNSEEHIRAISDAVQVARNHQKLLKPHINLINQKIVQFLNSQRIVYVRLACQSAGELFRTMRCTDRPLFDNIVTGLMNRTADKNQNIRIDANWALDKMVISIPPLYSITSIANCSQHKNPAIKIAKLRLMHCITVIADPIKILSGTTGLKKARQLILKTCIATIEDPNAEIRFLSKKLMQLLKSTCYESFCSSLVQDISWDELKIAEKNLNMEDLADILKKHIK</sequence>
<reference evidence="2" key="2">
    <citation type="submission" date="2022-10" db="EMBL/GenBank/DDBJ databases">
        <authorList>
            <consortium name="ENA_rothamsted_submissions"/>
            <consortium name="culmorum"/>
            <person name="King R."/>
        </authorList>
    </citation>
    <scope>NUCLEOTIDE SEQUENCE</scope>
</reference>
<protein>
    <recommendedName>
        <fullName evidence="1">TOG domain-containing protein</fullName>
    </recommendedName>
</protein>
<dbReference type="GO" id="GO:0005815">
    <property type="term" value="C:microtubule organizing center"/>
    <property type="evidence" value="ECO:0007669"/>
    <property type="project" value="TreeGrafter"/>
</dbReference>
<dbReference type="EMBL" id="OU899034">
    <property type="protein sequence ID" value="CAH1717003.1"/>
    <property type="molecule type" value="Genomic_DNA"/>
</dbReference>
<dbReference type="GO" id="GO:0005881">
    <property type="term" value="C:cytoplasmic microtubule"/>
    <property type="evidence" value="ECO:0007669"/>
    <property type="project" value="TreeGrafter"/>
</dbReference>
<dbReference type="GO" id="GO:0005876">
    <property type="term" value="C:spindle microtubule"/>
    <property type="evidence" value="ECO:0007669"/>
    <property type="project" value="TreeGrafter"/>
</dbReference>
<dbReference type="GO" id="GO:0090307">
    <property type="term" value="P:mitotic spindle assembly"/>
    <property type="evidence" value="ECO:0007669"/>
    <property type="project" value="TreeGrafter"/>
</dbReference>
<dbReference type="SUPFAM" id="SSF48371">
    <property type="entry name" value="ARM repeat"/>
    <property type="match status" value="1"/>
</dbReference>
<accession>A0A9P0NGM5</accession>
<dbReference type="PANTHER" id="PTHR21567:SF88">
    <property type="entry name" value="TOG DOMAIN-CONTAINING PROTEIN"/>
    <property type="match status" value="1"/>
</dbReference>
<dbReference type="Proteomes" id="UP001154329">
    <property type="component" value="Chromosome 1"/>
</dbReference>
<gene>
    <name evidence="2" type="ORF">APHIGO_LOCUS3835</name>
</gene>
<dbReference type="GO" id="GO:0000776">
    <property type="term" value="C:kinetochore"/>
    <property type="evidence" value="ECO:0007669"/>
    <property type="project" value="TreeGrafter"/>
</dbReference>
<dbReference type="AlphaFoldDB" id="A0A9P0NGM5"/>
<evidence type="ECO:0000259" key="1">
    <source>
        <dbReference type="SMART" id="SM01349"/>
    </source>
</evidence>
<proteinExistence type="predicted"/>
<dbReference type="InterPro" id="IPR034085">
    <property type="entry name" value="TOG"/>
</dbReference>
<dbReference type="Gene3D" id="1.25.10.10">
    <property type="entry name" value="Leucine-rich Repeat Variant"/>
    <property type="match status" value="1"/>
</dbReference>
<feature type="domain" description="TOG" evidence="1">
    <location>
        <begin position="33"/>
        <end position="278"/>
    </location>
</feature>
<name>A0A9P0NGM5_APHGO</name>
<dbReference type="GO" id="GO:0072686">
    <property type="term" value="C:mitotic spindle"/>
    <property type="evidence" value="ECO:0007669"/>
    <property type="project" value="TreeGrafter"/>
</dbReference>
<dbReference type="GO" id="GO:0045180">
    <property type="term" value="C:basal cortex"/>
    <property type="evidence" value="ECO:0007669"/>
    <property type="project" value="TreeGrafter"/>
</dbReference>
<evidence type="ECO:0000313" key="2">
    <source>
        <dbReference type="EMBL" id="CAH1717003.1"/>
    </source>
</evidence>
<organism evidence="2 3">
    <name type="scientific">Aphis gossypii</name>
    <name type="common">Cotton aphid</name>
    <dbReference type="NCBI Taxonomy" id="80765"/>
    <lineage>
        <taxon>Eukaryota</taxon>
        <taxon>Metazoa</taxon>
        <taxon>Ecdysozoa</taxon>
        <taxon>Arthropoda</taxon>
        <taxon>Hexapoda</taxon>
        <taxon>Insecta</taxon>
        <taxon>Pterygota</taxon>
        <taxon>Neoptera</taxon>
        <taxon>Paraneoptera</taxon>
        <taxon>Hemiptera</taxon>
        <taxon>Sternorrhyncha</taxon>
        <taxon>Aphidomorpha</taxon>
        <taxon>Aphidoidea</taxon>
        <taxon>Aphididae</taxon>
        <taxon>Aphidini</taxon>
        <taxon>Aphis</taxon>
        <taxon>Aphis</taxon>
    </lineage>
</organism>
<keyword evidence="3" id="KW-1185">Reference proteome</keyword>
<dbReference type="GO" id="GO:0008017">
    <property type="term" value="F:microtubule binding"/>
    <property type="evidence" value="ECO:0007669"/>
    <property type="project" value="TreeGrafter"/>
</dbReference>